<feature type="transmembrane region" description="Helical" evidence="2">
    <location>
        <begin position="565"/>
        <end position="583"/>
    </location>
</feature>
<sequence>MSIRSFLILVLFFKDARQNPFEAPPIPYPFDPGFLNDTELTRACLLDLTAFYAGLTTFTTTFVACRQQNGSACTPAQQKQLDDNIFAIQQLDAFGKIPPGLLELTIMNSGSYRECMEVKAPYEVQYCYVNAAVTNMSQFTDIEINMPATGNANIGPKVAVCMPESCTKKDIANFLNAANAQQLIPLQFTGTSCVPKSNTYPVAFWIYMAFLAFFISWAIVATGVDYVWQNHYKEKEQNKAVRVLLTYSIYSNGSILMDVRPPKKGTLKSLASIRFISMSWVAVGHVLMQEAFNDRLQITMNVWDPPLSNTITNGVLSVDTFFTLSGLLVAYIFFKSKPSIKFIKNPMLWIMFYVHRWLRLTPPIMMFIGFYVIMDPFVHGPWAQSKVDLIDQGPEVCKKYFWRNLLYINNFFAPEENCYAVTWYLAVDTQLYFVAPVFLIVFVISQFAGFLLVVACIAGSVGYVYAITIQKSLPGAMGIPQANAMMDFFTLHYEKPWTRCTPFLIGFLTGYVLALGKKPKLIKRLVIPIWLLATAVALACVYGSHRYLTGDDDWNVIVRATYNNFSRIGWALAVCWVIAANHWEWGGMIAKFMDHPAWQPLGKLSYCGYITHYFIARYIHDLDDRPTHFTSLWRMYIYVLIPNVVVSYVFSFFWSCLFEIPVVKLEKMLTDGLVPRKPATVKPVEEGTSKGGVDLTTAEPVTKKKGSDSGAAALPEKKAANNLMNKSHLRDFQAQGRIPSTCRTLSRSSVSK</sequence>
<keyword evidence="2" id="KW-0812">Transmembrane</keyword>
<accession>A0AA36GPE4</accession>
<dbReference type="InterPro" id="IPR002656">
    <property type="entry name" value="Acyl_transf_3_dom"/>
</dbReference>
<dbReference type="InterPro" id="IPR006621">
    <property type="entry name" value="Nose-resist-to-fluoxetine_N"/>
</dbReference>
<feature type="transmembrane region" description="Helical" evidence="2">
    <location>
        <begin position="450"/>
        <end position="468"/>
    </location>
</feature>
<protein>
    <recommendedName>
        <fullName evidence="4">Nose resistant-to-fluoxetine protein N-terminal domain-containing protein</fullName>
    </recommendedName>
</protein>
<evidence type="ECO:0000313" key="6">
    <source>
        <dbReference type="Proteomes" id="UP001176961"/>
    </source>
</evidence>
<organism evidence="5 6">
    <name type="scientific">Cylicocyclus nassatus</name>
    <name type="common">Nematode worm</name>
    <dbReference type="NCBI Taxonomy" id="53992"/>
    <lineage>
        <taxon>Eukaryota</taxon>
        <taxon>Metazoa</taxon>
        <taxon>Ecdysozoa</taxon>
        <taxon>Nematoda</taxon>
        <taxon>Chromadorea</taxon>
        <taxon>Rhabditida</taxon>
        <taxon>Rhabditina</taxon>
        <taxon>Rhabditomorpha</taxon>
        <taxon>Strongyloidea</taxon>
        <taxon>Strongylidae</taxon>
        <taxon>Cylicocyclus</taxon>
    </lineage>
</organism>
<dbReference type="GO" id="GO:0016747">
    <property type="term" value="F:acyltransferase activity, transferring groups other than amino-acyl groups"/>
    <property type="evidence" value="ECO:0007669"/>
    <property type="project" value="InterPro"/>
</dbReference>
<evidence type="ECO:0000259" key="4">
    <source>
        <dbReference type="SMART" id="SM00703"/>
    </source>
</evidence>
<feature type="transmembrane region" description="Helical" evidence="2">
    <location>
        <begin position="357"/>
        <end position="374"/>
    </location>
</feature>
<gene>
    <name evidence="5" type="ORF">CYNAS_LOCUS7889</name>
</gene>
<feature type="signal peptide" evidence="3">
    <location>
        <begin position="1"/>
        <end position="18"/>
    </location>
</feature>
<dbReference type="PANTHER" id="PTHR11161">
    <property type="entry name" value="O-ACYLTRANSFERASE"/>
    <property type="match status" value="1"/>
</dbReference>
<dbReference type="AlphaFoldDB" id="A0AA36GPE4"/>
<comment type="caution">
    <text evidence="5">The sequence shown here is derived from an EMBL/GenBank/DDBJ whole genome shotgun (WGS) entry which is preliminary data.</text>
</comment>
<keyword evidence="3" id="KW-0732">Signal</keyword>
<evidence type="ECO:0000256" key="2">
    <source>
        <dbReference type="SAM" id="Phobius"/>
    </source>
</evidence>
<dbReference type="SMART" id="SM00703">
    <property type="entry name" value="NRF"/>
    <property type="match status" value="1"/>
</dbReference>
<reference evidence="5" key="1">
    <citation type="submission" date="2023-07" db="EMBL/GenBank/DDBJ databases">
        <authorList>
            <consortium name="CYATHOMIX"/>
        </authorList>
    </citation>
    <scope>NUCLEOTIDE SEQUENCE</scope>
    <source>
        <strain evidence="5">N/A</strain>
    </source>
</reference>
<feature type="chain" id="PRO_5041287574" description="Nose resistant-to-fluoxetine protein N-terminal domain-containing protein" evidence="3">
    <location>
        <begin position="19"/>
        <end position="752"/>
    </location>
</feature>
<feature type="transmembrane region" description="Helical" evidence="2">
    <location>
        <begin position="421"/>
        <end position="443"/>
    </location>
</feature>
<keyword evidence="2" id="KW-0472">Membrane</keyword>
<name>A0AA36GPE4_CYLNA</name>
<dbReference type="EMBL" id="CATQJL010000112">
    <property type="protein sequence ID" value="CAJ0595906.1"/>
    <property type="molecule type" value="Genomic_DNA"/>
</dbReference>
<keyword evidence="6" id="KW-1185">Reference proteome</keyword>
<keyword evidence="2" id="KW-1133">Transmembrane helix</keyword>
<proteinExistence type="predicted"/>
<dbReference type="Pfam" id="PF20146">
    <property type="entry name" value="NRF"/>
    <property type="match status" value="1"/>
</dbReference>
<evidence type="ECO:0000313" key="5">
    <source>
        <dbReference type="EMBL" id="CAJ0595906.1"/>
    </source>
</evidence>
<evidence type="ECO:0000256" key="1">
    <source>
        <dbReference type="SAM" id="MobiDB-lite"/>
    </source>
</evidence>
<dbReference type="Pfam" id="PF01757">
    <property type="entry name" value="Acyl_transf_3"/>
    <property type="match status" value="1"/>
</dbReference>
<feature type="transmembrane region" description="Helical" evidence="2">
    <location>
        <begin position="204"/>
        <end position="228"/>
    </location>
</feature>
<feature type="domain" description="Nose resistant-to-fluoxetine protein N-terminal" evidence="4">
    <location>
        <begin position="41"/>
        <end position="195"/>
    </location>
</feature>
<evidence type="ECO:0000256" key="3">
    <source>
        <dbReference type="SAM" id="SignalP"/>
    </source>
</evidence>
<dbReference type="InterPro" id="IPR052728">
    <property type="entry name" value="O2_lipid_transport_reg"/>
</dbReference>
<feature type="transmembrane region" description="Helical" evidence="2">
    <location>
        <begin position="270"/>
        <end position="291"/>
    </location>
</feature>
<feature type="transmembrane region" description="Helical" evidence="2">
    <location>
        <begin position="525"/>
        <end position="545"/>
    </location>
</feature>
<dbReference type="PANTHER" id="PTHR11161:SF0">
    <property type="entry name" value="O-ACYLTRANSFERASE LIKE PROTEIN"/>
    <property type="match status" value="1"/>
</dbReference>
<feature type="transmembrane region" description="Helical" evidence="2">
    <location>
        <begin position="635"/>
        <end position="654"/>
    </location>
</feature>
<dbReference type="Proteomes" id="UP001176961">
    <property type="component" value="Unassembled WGS sequence"/>
</dbReference>
<feature type="transmembrane region" description="Helical" evidence="2">
    <location>
        <begin position="311"/>
        <end position="334"/>
    </location>
</feature>
<feature type="region of interest" description="Disordered" evidence="1">
    <location>
        <begin position="682"/>
        <end position="717"/>
    </location>
</feature>